<evidence type="ECO:0000256" key="4">
    <source>
        <dbReference type="ARBA" id="ARBA00022475"/>
    </source>
</evidence>
<comment type="caution">
    <text evidence="10">The sequence shown here is derived from an EMBL/GenBank/DDBJ whole genome shotgun (WGS) entry which is preliminary data.</text>
</comment>
<evidence type="ECO:0000256" key="1">
    <source>
        <dbReference type="ARBA" id="ARBA00004429"/>
    </source>
</evidence>
<evidence type="ECO:0000313" key="10">
    <source>
        <dbReference type="EMBL" id="RUO25746.1"/>
    </source>
</evidence>
<evidence type="ECO:0000256" key="6">
    <source>
        <dbReference type="ARBA" id="ARBA00022692"/>
    </source>
</evidence>
<keyword evidence="7 9" id="KW-1133">Transmembrane helix</keyword>
<evidence type="ECO:0000256" key="2">
    <source>
        <dbReference type="ARBA" id="ARBA00009474"/>
    </source>
</evidence>
<organism evidence="10 11">
    <name type="scientific">Aliidiomarina minuta</name>
    <dbReference type="NCBI Taxonomy" id="880057"/>
    <lineage>
        <taxon>Bacteria</taxon>
        <taxon>Pseudomonadati</taxon>
        <taxon>Pseudomonadota</taxon>
        <taxon>Gammaproteobacteria</taxon>
        <taxon>Alteromonadales</taxon>
        <taxon>Idiomarinaceae</taxon>
        <taxon>Aliidiomarina</taxon>
    </lineage>
</organism>
<protein>
    <recommendedName>
        <fullName evidence="3">UPF0208 membrane protein YfbV</fullName>
    </recommendedName>
</protein>
<dbReference type="AlphaFoldDB" id="A0A432W703"/>
<dbReference type="InterPro" id="IPR007334">
    <property type="entry name" value="UPF0208"/>
</dbReference>
<gene>
    <name evidence="10" type="ORF">CWE09_03170</name>
</gene>
<evidence type="ECO:0000256" key="7">
    <source>
        <dbReference type="ARBA" id="ARBA00022989"/>
    </source>
</evidence>
<keyword evidence="11" id="KW-1185">Reference proteome</keyword>
<keyword evidence="5" id="KW-0997">Cell inner membrane</keyword>
<dbReference type="NCBIfam" id="NF002493">
    <property type="entry name" value="PRK01816.1"/>
    <property type="match status" value="1"/>
</dbReference>
<evidence type="ECO:0000256" key="3">
    <source>
        <dbReference type="ARBA" id="ARBA00018831"/>
    </source>
</evidence>
<dbReference type="RefSeq" id="WP_126802563.1">
    <property type="nucleotide sequence ID" value="NZ_PIPL01000001.1"/>
</dbReference>
<evidence type="ECO:0000313" key="11">
    <source>
        <dbReference type="Proteomes" id="UP000288293"/>
    </source>
</evidence>
<proteinExistence type="inferred from homology"/>
<comment type="similarity">
    <text evidence="2">Belongs to the UPF0208 family.</text>
</comment>
<keyword evidence="8 9" id="KW-0472">Membrane</keyword>
<name>A0A432W703_9GAMM</name>
<accession>A0A432W703</accession>
<keyword evidence="4" id="KW-1003">Cell membrane</keyword>
<dbReference type="Pfam" id="PF04217">
    <property type="entry name" value="DUF412"/>
    <property type="match status" value="1"/>
</dbReference>
<feature type="transmembrane region" description="Helical" evidence="9">
    <location>
        <begin position="64"/>
        <end position="85"/>
    </location>
</feature>
<keyword evidence="6 9" id="KW-0812">Transmembrane</keyword>
<dbReference type="Proteomes" id="UP000288293">
    <property type="component" value="Unassembled WGS sequence"/>
</dbReference>
<dbReference type="EMBL" id="PIPL01000001">
    <property type="protein sequence ID" value="RUO25746.1"/>
    <property type="molecule type" value="Genomic_DNA"/>
</dbReference>
<comment type="subcellular location">
    <subcellularLocation>
        <location evidence="1">Cell inner membrane</location>
        <topology evidence="1">Multi-pass membrane protein</topology>
    </subcellularLocation>
</comment>
<evidence type="ECO:0000256" key="5">
    <source>
        <dbReference type="ARBA" id="ARBA00022519"/>
    </source>
</evidence>
<dbReference type="OrthoDB" id="7066670at2"/>
<dbReference type="GO" id="GO:0005886">
    <property type="term" value="C:plasma membrane"/>
    <property type="evidence" value="ECO:0007669"/>
    <property type="project" value="UniProtKB-SubCell"/>
</dbReference>
<reference evidence="10 11" key="1">
    <citation type="journal article" date="2011" name="Front. Microbiol.">
        <title>Genomic signatures of strain selection and enhancement in Bacillus atrophaeus var. globigii, a historical biowarfare simulant.</title>
        <authorList>
            <person name="Gibbons H.S."/>
            <person name="Broomall S.M."/>
            <person name="McNew L.A."/>
            <person name="Daligault H."/>
            <person name="Chapman C."/>
            <person name="Bruce D."/>
            <person name="Karavis M."/>
            <person name="Krepps M."/>
            <person name="McGregor P.A."/>
            <person name="Hong C."/>
            <person name="Park K.H."/>
            <person name="Akmal A."/>
            <person name="Feldman A."/>
            <person name="Lin J.S."/>
            <person name="Chang W.E."/>
            <person name="Higgs B.W."/>
            <person name="Demirev P."/>
            <person name="Lindquist J."/>
            <person name="Liem A."/>
            <person name="Fochler E."/>
            <person name="Read T.D."/>
            <person name="Tapia R."/>
            <person name="Johnson S."/>
            <person name="Bishop-Lilly K.A."/>
            <person name="Detter C."/>
            <person name="Han C."/>
            <person name="Sozhamannan S."/>
            <person name="Rosenzweig C.N."/>
            <person name="Skowronski E.W."/>
        </authorList>
    </citation>
    <scope>NUCLEOTIDE SEQUENCE [LARGE SCALE GENOMIC DNA]</scope>
    <source>
        <strain evidence="10 11">MLST1</strain>
    </source>
</reference>
<evidence type="ECO:0000256" key="8">
    <source>
        <dbReference type="ARBA" id="ARBA00023136"/>
    </source>
</evidence>
<sequence>MRQPLWRTFSDGWKYMKLWPNHAVVGAMPEARIIPATRLGTLWLPIAAVLNFAVQWYWLGSEHMPQIIAASLFLLLLPLQGYYWLGRRSYQELTPALKAWYFDLRDKLSSNGEDVRLPSDRKGPCYIDLARILRKALSVLPPDEH</sequence>
<evidence type="ECO:0000256" key="9">
    <source>
        <dbReference type="SAM" id="Phobius"/>
    </source>
</evidence>
<feature type="transmembrane region" description="Helical" evidence="9">
    <location>
        <begin position="39"/>
        <end position="58"/>
    </location>
</feature>